<dbReference type="STRING" id="7370.A5H040"/>
<keyword evidence="17" id="KW-0732">Signal</keyword>
<feature type="domain" description="Neurotransmitter-gated ion-channel transmembrane" evidence="19">
    <location>
        <begin position="129"/>
        <end position="312"/>
    </location>
</feature>
<dbReference type="VEuPathDB" id="VectorBase:MDOA012051"/>
<dbReference type="Gene3D" id="1.20.58.390">
    <property type="entry name" value="Neurotransmitter-gated ion-channel transmembrane domain"/>
    <property type="match status" value="1"/>
</dbReference>
<keyword evidence="9 16" id="KW-0472">Membrane</keyword>
<feature type="chain" id="PRO_5014296969" evidence="17">
    <location>
        <begin position="24"/>
        <end position="322"/>
    </location>
</feature>
<evidence type="ECO:0000256" key="17">
    <source>
        <dbReference type="SAM" id="SignalP"/>
    </source>
</evidence>
<keyword evidence="5 16" id="KW-0812">Transmembrane</keyword>
<dbReference type="SUPFAM" id="SSF90112">
    <property type="entry name" value="Neurotransmitter-gated ion-channel transmembrane pore"/>
    <property type="match status" value="1"/>
</dbReference>
<reference evidence="20" key="2">
    <citation type="journal article" date="2007" name="Insect Mol. Biol.">
        <title>The nicotinic acetylcholine receptor subunit Mdalpha6 from Musca domestica is diversified via post-transcriptional modification.</title>
        <authorList>
            <person name="Gao J.R."/>
            <person name="Deacutis J.M."/>
            <person name="Scott J.G."/>
        </authorList>
    </citation>
    <scope>NUCLEOTIDE SEQUENCE</scope>
    <source>
        <strain evidence="20">Aabys</strain>
    </source>
</reference>
<dbReference type="GO" id="GO:0004888">
    <property type="term" value="F:transmembrane signaling receptor activity"/>
    <property type="evidence" value="ECO:0007669"/>
    <property type="project" value="InterPro"/>
</dbReference>
<gene>
    <name evidence="20" type="primary">Mda6</name>
    <name evidence="21" type="synonym">101898807</name>
</gene>
<dbReference type="PANTHER" id="PTHR18945">
    <property type="entry name" value="NEUROTRANSMITTER GATED ION CHANNEL"/>
    <property type="match status" value="1"/>
</dbReference>
<dbReference type="GO" id="GO:0045211">
    <property type="term" value="C:postsynaptic membrane"/>
    <property type="evidence" value="ECO:0007669"/>
    <property type="project" value="InterPro"/>
</dbReference>
<evidence type="ECO:0000256" key="12">
    <source>
        <dbReference type="ARBA" id="ARBA00023180"/>
    </source>
</evidence>
<keyword evidence="14" id="KW-0407">Ion channel</keyword>
<dbReference type="Pfam" id="PF02931">
    <property type="entry name" value="Neur_chan_LBD"/>
    <property type="match status" value="1"/>
</dbReference>
<evidence type="ECO:0000256" key="11">
    <source>
        <dbReference type="ARBA" id="ARBA00023170"/>
    </source>
</evidence>
<organism evidence="20">
    <name type="scientific">Musca domestica</name>
    <name type="common">House fly</name>
    <dbReference type="NCBI Taxonomy" id="7370"/>
    <lineage>
        <taxon>Eukaryota</taxon>
        <taxon>Metazoa</taxon>
        <taxon>Ecdysozoa</taxon>
        <taxon>Arthropoda</taxon>
        <taxon>Hexapoda</taxon>
        <taxon>Insecta</taxon>
        <taxon>Pterygota</taxon>
        <taxon>Neoptera</taxon>
        <taxon>Endopterygota</taxon>
        <taxon>Diptera</taxon>
        <taxon>Brachycera</taxon>
        <taxon>Muscomorpha</taxon>
        <taxon>Muscoidea</taxon>
        <taxon>Muscidae</taxon>
        <taxon>Musca</taxon>
    </lineage>
</organism>
<dbReference type="GeneID" id="101898807"/>
<evidence type="ECO:0000259" key="18">
    <source>
        <dbReference type="Pfam" id="PF02931"/>
    </source>
</evidence>
<evidence type="ECO:0000256" key="9">
    <source>
        <dbReference type="ARBA" id="ARBA00023136"/>
    </source>
</evidence>
<keyword evidence="4" id="KW-1003">Cell membrane</keyword>
<keyword evidence="3" id="KW-0813">Transport</keyword>
<dbReference type="EMBL" id="DQ498138">
    <property type="protein sequence ID" value="ABJ09677.1"/>
    <property type="molecule type" value="mRNA"/>
</dbReference>
<evidence type="ECO:0000256" key="15">
    <source>
        <dbReference type="ARBA" id="ARBA00034099"/>
    </source>
</evidence>
<dbReference type="FunFam" id="1.20.58.390:FF:000058">
    <property type="entry name" value="Nicotinic acetylcholine receptor alpha6, isoform D"/>
    <property type="match status" value="1"/>
</dbReference>
<evidence type="ECO:0000256" key="3">
    <source>
        <dbReference type="ARBA" id="ARBA00022448"/>
    </source>
</evidence>
<evidence type="ECO:0000256" key="8">
    <source>
        <dbReference type="ARBA" id="ARBA00023065"/>
    </source>
</evidence>
<feature type="transmembrane region" description="Helical" evidence="16">
    <location>
        <begin position="296"/>
        <end position="320"/>
    </location>
</feature>
<evidence type="ECO:0000256" key="14">
    <source>
        <dbReference type="ARBA" id="ARBA00023303"/>
    </source>
</evidence>
<evidence type="ECO:0000313" key="20">
    <source>
        <dbReference type="EMBL" id="ABJ09677.1"/>
    </source>
</evidence>
<dbReference type="InterPro" id="IPR006029">
    <property type="entry name" value="Neurotrans-gated_channel_TM"/>
</dbReference>
<evidence type="ECO:0000313" key="21">
    <source>
        <dbReference type="EnsemblMetazoa" id="MDOA012051-PB"/>
    </source>
</evidence>
<dbReference type="GO" id="GO:0022848">
    <property type="term" value="F:acetylcholine-gated monoatomic cation-selective channel activity"/>
    <property type="evidence" value="ECO:0007669"/>
    <property type="project" value="InterPro"/>
</dbReference>
<evidence type="ECO:0000256" key="5">
    <source>
        <dbReference type="ARBA" id="ARBA00022692"/>
    </source>
</evidence>
<evidence type="ECO:0000256" key="6">
    <source>
        <dbReference type="ARBA" id="ARBA00022989"/>
    </source>
</evidence>
<feature type="signal peptide" evidence="17">
    <location>
        <begin position="1"/>
        <end position="23"/>
    </location>
</feature>
<evidence type="ECO:0000259" key="19">
    <source>
        <dbReference type="Pfam" id="PF02932"/>
    </source>
</evidence>
<keyword evidence="8" id="KW-0406">Ion transport</keyword>
<dbReference type="SUPFAM" id="SSF63712">
    <property type="entry name" value="Nicotinic receptor ligand binding domain-like"/>
    <property type="match status" value="1"/>
</dbReference>
<reference evidence="20" key="1">
    <citation type="submission" date="2006-04" db="EMBL/GenBank/DDBJ databases">
        <authorList>
            <person name="Gao J.-R."/>
            <person name="Deacutis J.M."/>
            <person name="Scott J.G."/>
        </authorList>
    </citation>
    <scope>NUCLEOTIDE SEQUENCE</scope>
    <source>
        <strain evidence="20">Aabys</strain>
    </source>
</reference>
<keyword evidence="12" id="KW-0325">Glycoprotein</keyword>
<comment type="similarity">
    <text evidence="2">Belongs to the ligand-gated ion channel (TC 1.A.9) family. Acetylcholine receptor (TC 1.A.9.1) subfamily.</text>
</comment>
<dbReference type="InterPro" id="IPR006201">
    <property type="entry name" value="Neur_channel"/>
</dbReference>
<dbReference type="InterPro" id="IPR036719">
    <property type="entry name" value="Neuro-gated_channel_TM_sf"/>
</dbReference>
<accession>A5H040</accession>
<dbReference type="eggNOG" id="KOG3646">
    <property type="taxonomic scope" value="Eukaryota"/>
</dbReference>
<dbReference type="VEuPathDB" id="VectorBase:MDOMA2_013823"/>
<dbReference type="EnsemblMetazoa" id="MDOA012051-RB">
    <property type="protein sequence ID" value="MDOA012051-PB"/>
    <property type="gene ID" value="MDOA012051"/>
</dbReference>
<keyword evidence="10" id="KW-1015">Disulfide bond</keyword>
<protein>
    <submittedName>
        <fullName evidence="20">Nicotinic acetylcholine receptor subunit 6 isoform X</fullName>
    </submittedName>
</protein>
<proteinExistence type="evidence at transcript level"/>
<evidence type="ECO:0000256" key="7">
    <source>
        <dbReference type="ARBA" id="ARBA00023018"/>
    </source>
</evidence>
<keyword evidence="7" id="KW-0770">Synapse</keyword>
<feature type="domain" description="Neurotransmitter-gated ion-channel ligand-binding" evidence="18">
    <location>
        <begin position="26"/>
        <end position="125"/>
    </location>
</feature>
<evidence type="ECO:0000256" key="2">
    <source>
        <dbReference type="ARBA" id="ARBA00009237"/>
    </source>
</evidence>
<evidence type="ECO:0000256" key="1">
    <source>
        <dbReference type="ARBA" id="ARBA00003328"/>
    </source>
</evidence>
<evidence type="ECO:0000256" key="4">
    <source>
        <dbReference type="ARBA" id="ARBA00022475"/>
    </source>
</evidence>
<sequence length="322" mass="37083">MDSSTSLYLVLLIFVIIKESCQGPHEKRLLNHLLSTYNTLERPVANESDPLEVKFGLTLQQIIDVDVKNQILTTNARLNLEWNDYNLRWNDSEYGGVKDLRITPNKLWKPDVLMYNRTSYTTTTTIKMGTYFNCIMFMVASSVVLTVVVLNYHHRTADVHEMPPWIRSVFLQWLPWILRMSRPGRKITRKHILLTNRMKELELKERSSKSLLANVLDIDDDFRHTVSGSQTAIGSSASFGRPTTVEEHHNAIGCNHKDLHLILKELQFITARMRKADDEAELISDWKFAAMVVDRFCLIVFTLFTIIATVTVLLSAPHIIVQ</sequence>
<reference evidence="21" key="3">
    <citation type="submission" date="2021-01" db="UniProtKB">
        <authorList>
            <consortium name="EnsemblMetazoa"/>
        </authorList>
    </citation>
    <scope>IDENTIFICATION</scope>
    <source>
        <strain evidence="21">Aabys</strain>
    </source>
</reference>
<comment type="subcellular location">
    <subcellularLocation>
        <location evidence="15">Synaptic cell membrane</location>
        <topology evidence="15">Multi-pass membrane protein</topology>
    </subcellularLocation>
</comment>
<keyword evidence="6 16" id="KW-1133">Transmembrane helix</keyword>
<feature type="transmembrane region" description="Helical" evidence="16">
    <location>
        <begin position="131"/>
        <end position="152"/>
    </location>
</feature>
<dbReference type="InterPro" id="IPR038050">
    <property type="entry name" value="Neuro_actylchol_rec"/>
</dbReference>
<dbReference type="InterPro" id="IPR036734">
    <property type="entry name" value="Neur_chan_lig-bd_sf"/>
</dbReference>
<dbReference type="PRINTS" id="PR00254">
    <property type="entry name" value="NICOTINICR"/>
</dbReference>
<evidence type="ECO:0000256" key="13">
    <source>
        <dbReference type="ARBA" id="ARBA00023286"/>
    </source>
</evidence>
<dbReference type="CTD" id="101898807"/>
<keyword evidence="13" id="KW-1071">Ligand-gated ion channel</keyword>
<dbReference type="Gene3D" id="2.70.170.10">
    <property type="entry name" value="Neurotransmitter-gated ion-channel ligand-binding domain"/>
    <property type="match status" value="1"/>
</dbReference>
<dbReference type="InterPro" id="IPR002394">
    <property type="entry name" value="Nicotinic_acetylcholine_rcpt"/>
</dbReference>
<name>A5H040_MUSDO</name>
<dbReference type="Pfam" id="PF02932">
    <property type="entry name" value="Neur_chan_memb"/>
    <property type="match status" value="1"/>
</dbReference>
<dbReference type="InterPro" id="IPR006202">
    <property type="entry name" value="Neur_chan_lig-bd"/>
</dbReference>
<evidence type="ECO:0000256" key="10">
    <source>
        <dbReference type="ARBA" id="ARBA00023157"/>
    </source>
</evidence>
<dbReference type="AlphaFoldDB" id="A5H040"/>
<comment type="function">
    <text evidence="1">After binding acetylcholine, the AChR responds by an extensive change in conformation that affects all subunits and leads to opening of an ion-conducting channel across the plasma membrane.</text>
</comment>
<dbReference type="RefSeq" id="NP_001273805.1">
    <property type="nucleotide sequence ID" value="NM_001286876.1"/>
</dbReference>
<keyword evidence="11 20" id="KW-0675">Receptor</keyword>
<evidence type="ECO:0000256" key="16">
    <source>
        <dbReference type="SAM" id="Phobius"/>
    </source>
</evidence>